<feature type="repeat" description="WD" evidence="6">
    <location>
        <begin position="355"/>
        <end position="390"/>
    </location>
</feature>
<dbReference type="GO" id="GO:0005634">
    <property type="term" value="C:nucleus"/>
    <property type="evidence" value="ECO:0007669"/>
    <property type="project" value="TreeGrafter"/>
</dbReference>
<evidence type="ECO:0000313" key="8">
    <source>
        <dbReference type="EMBL" id="KAK2150438.1"/>
    </source>
</evidence>
<sequence length="665" mass="73699">MEISALTVSSGGLAVKHPALGANGRRFEPLLNIPDSAIDRFICHRQDEHHIETEEFGEAIPPLICRFSRADPYILAVADEDGGLIILNTNSQGIKAVEQDWLAHKNAIFDIDWMPNEHKLITASGDQTVVLWDVKTEEKLGTFKGHTSSVKTARFGLENKYVFATGARDGHIMIFDTRVKQKDGFTPSVNVIRNAHHNQAAGSASKKKSNIQVTAQSVTALTFQDNNTLISTGSVDGTIRVWDLRKTYTMLKSEALPKHTFKYGGTSIRTHGFSSLLLDRSRTRLFASCMDNTIYQYDMAAYTPQPVARFKGHKNGTFYIKTSLSPDDQFIISGSTDNMAYIWRVLEPTSAPWMLEGHSSEVSAVEWCQTDIGKVVTISDDTTIRLWRLDHSQGSICNALSSHVVGRITRKPKSDGASSGCPKSKPLPLTPRKGAMIPPSPVKRSSSLSRSIATLPAAKVSGSRSDCDNSPSIIKWKAGSSGDKSSMASLVKRKLYRQESPTGSGDSKRQRLDDDFFLGHIHDENSCDGFREHPKECQDVVAKKQKEGEAIQDYATPLKMLQNPAPFHSPTMNMPNYVLDPQPRTPLAKADYPLTPKTPNWLMQMQQKKKQSASKGDSETDANCDETKLKVKHTPSSRTKKRNKDPKRSIMKYFSPGAEKKKECG</sequence>
<feature type="compositionally biased region" description="Polar residues" evidence="7">
    <location>
        <begin position="462"/>
        <end position="472"/>
    </location>
</feature>
<name>A0AAD9JCA4_9ANNE</name>
<evidence type="ECO:0000256" key="4">
    <source>
        <dbReference type="ARBA" id="ARBA00022786"/>
    </source>
</evidence>
<keyword evidence="3" id="KW-0677">Repeat</keyword>
<evidence type="ECO:0000256" key="6">
    <source>
        <dbReference type="PROSITE-ProRule" id="PRU00221"/>
    </source>
</evidence>
<dbReference type="PANTHER" id="PTHR22852:SF0">
    <property type="entry name" value="DENTICLELESS PROTEIN HOMOLOG"/>
    <property type="match status" value="1"/>
</dbReference>
<evidence type="ECO:0000256" key="5">
    <source>
        <dbReference type="ARBA" id="ARBA00038344"/>
    </source>
</evidence>
<reference evidence="8" key="1">
    <citation type="journal article" date="2023" name="Mol. Biol. Evol.">
        <title>Third-Generation Sequencing Reveals the Adaptive Role of the Epigenome in Three Deep-Sea Polychaetes.</title>
        <authorList>
            <person name="Perez M."/>
            <person name="Aroh O."/>
            <person name="Sun Y."/>
            <person name="Lan Y."/>
            <person name="Juniper S.K."/>
            <person name="Young C.R."/>
            <person name="Angers B."/>
            <person name="Qian P.Y."/>
        </authorList>
    </citation>
    <scope>NUCLEOTIDE SEQUENCE</scope>
    <source>
        <strain evidence="8">P08H-3</strain>
    </source>
</reference>
<evidence type="ECO:0000313" key="9">
    <source>
        <dbReference type="Proteomes" id="UP001208570"/>
    </source>
</evidence>
<keyword evidence="4" id="KW-0833">Ubl conjugation pathway</keyword>
<accession>A0AAD9JCA4</accession>
<dbReference type="PROSITE" id="PS50294">
    <property type="entry name" value="WD_REPEATS_REGION"/>
    <property type="match status" value="3"/>
</dbReference>
<dbReference type="EMBL" id="JAODUP010000405">
    <property type="protein sequence ID" value="KAK2150438.1"/>
    <property type="molecule type" value="Genomic_DNA"/>
</dbReference>
<feature type="region of interest" description="Disordered" evidence="7">
    <location>
        <begin position="409"/>
        <end position="485"/>
    </location>
</feature>
<dbReference type="InterPro" id="IPR001680">
    <property type="entry name" value="WD40_rpt"/>
</dbReference>
<evidence type="ECO:0000256" key="3">
    <source>
        <dbReference type="ARBA" id="ARBA00022737"/>
    </source>
</evidence>
<comment type="pathway">
    <text evidence="1">Protein modification; protein ubiquitination.</text>
</comment>
<dbReference type="InterPro" id="IPR051865">
    <property type="entry name" value="WD-repeat_CDT2_adapter"/>
</dbReference>
<keyword evidence="9" id="KW-1185">Reference proteome</keyword>
<feature type="region of interest" description="Disordered" evidence="7">
    <location>
        <begin position="603"/>
        <end position="665"/>
    </location>
</feature>
<dbReference type="InterPro" id="IPR019775">
    <property type="entry name" value="WD40_repeat_CS"/>
</dbReference>
<keyword evidence="2 6" id="KW-0853">WD repeat</keyword>
<dbReference type="PANTHER" id="PTHR22852">
    <property type="entry name" value="LETHAL 2 DENTICLELESS PROTEIN RETINOIC ACID-REGULATED NUCLEAR MATRIX-ASSOCIATED PROTEIN"/>
    <property type="match status" value="1"/>
</dbReference>
<comment type="similarity">
    <text evidence="5">Belongs to the WD repeat cdt2 family.</text>
</comment>
<evidence type="ECO:0000256" key="7">
    <source>
        <dbReference type="SAM" id="MobiDB-lite"/>
    </source>
</evidence>
<dbReference type="PRINTS" id="PR00320">
    <property type="entry name" value="GPROTEINBRPT"/>
</dbReference>
<dbReference type="GO" id="GO:0043161">
    <property type="term" value="P:proteasome-mediated ubiquitin-dependent protein catabolic process"/>
    <property type="evidence" value="ECO:0007669"/>
    <property type="project" value="TreeGrafter"/>
</dbReference>
<dbReference type="InterPro" id="IPR015943">
    <property type="entry name" value="WD40/YVTN_repeat-like_dom_sf"/>
</dbReference>
<evidence type="ECO:0008006" key="10">
    <source>
        <dbReference type="Google" id="ProtNLM"/>
    </source>
</evidence>
<dbReference type="PROSITE" id="PS00678">
    <property type="entry name" value="WD_REPEATS_1"/>
    <property type="match status" value="2"/>
</dbReference>
<dbReference type="InterPro" id="IPR036322">
    <property type="entry name" value="WD40_repeat_dom_sf"/>
</dbReference>
<proteinExistence type="inferred from homology"/>
<feature type="compositionally biased region" description="Low complexity" evidence="7">
    <location>
        <begin position="442"/>
        <end position="451"/>
    </location>
</feature>
<protein>
    <recommendedName>
        <fullName evidence="10">Denticleless protein homolog</fullName>
    </recommendedName>
</protein>
<dbReference type="InterPro" id="IPR020472">
    <property type="entry name" value="WD40_PAC1"/>
</dbReference>
<feature type="compositionally biased region" description="Basic residues" evidence="7">
    <location>
        <begin position="630"/>
        <end position="645"/>
    </location>
</feature>
<dbReference type="Proteomes" id="UP001208570">
    <property type="component" value="Unassembled WGS sequence"/>
</dbReference>
<evidence type="ECO:0000256" key="2">
    <source>
        <dbReference type="ARBA" id="ARBA00022574"/>
    </source>
</evidence>
<dbReference type="PROSITE" id="PS50082">
    <property type="entry name" value="WD_REPEATS_2"/>
    <property type="match status" value="3"/>
</dbReference>
<dbReference type="AlphaFoldDB" id="A0AAD9JCA4"/>
<dbReference type="GO" id="GO:0007095">
    <property type="term" value="P:mitotic G2 DNA damage checkpoint signaling"/>
    <property type="evidence" value="ECO:0007669"/>
    <property type="project" value="TreeGrafter"/>
</dbReference>
<dbReference type="Gene3D" id="2.130.10.10">
    <property type="entry name" value="YVTN repeat-like/Quinoprotein amine dehydrogenase"/>
    <property type="match status" value="2"/>
</dbReference>
<dbReference type="SMART" id="SM00320">
    <property type="entry name" value="WD40"/>
    <property type="match status" value="6"/>
</dbReference>
<comment type="caution">
    <text evidence="8">The sequence shown here is derived from an EMBL/GenBank/DDBJ whole genome shotgun (WGS) entry which is preliminary data.</text>
</comment>
<feature type="repeat" description="WD" evidence="6">
    <location>
        <begin position="211"/>
        <end position="252"/>
    </location>
</feature>
<gene>
    <name evidence="8" type="ORF">LSH36_405g02080</name>
</gene>
<dbReference type="SUPFAM" id="SSF50978">
    <property type="entry name" value="WD40 repeat-like"/>
    <property type="match status" value="1"/>
</dbReference>
<organism evidence="8 9">
    <name type="scientific">Paralvinella palmiformis</name>
    <dbReference type="NCBI Taxonomy" id="53620"/>
    <lineage>
        <taxon>Eukaryota</taxon>
        <taxon>Metazoa</taxon>
        <taxon>Spiralia</taxon>
        <taxon>Lophotrochozoa</taxon>
        <taxon>Annelida</taxon>
        <taxon>Polychaeta</taxon>
        <taxon>Sedentaria</taxon>
        <taxon>Canalipalpata</taxon>
        <taxon>Terebellida</taxon>
        <taxon>Terebelliformia</taxon>
        <taxon>Alvinellidae</taxon>
        <taxon>Paralvinella</taxon>
    </lineage>
</organism>
<evidence type="ECO:0000256" key="1">
    <source>
        <dbReference type="ARBA" id="ARBA00004906"/>
    </source>
</evidence>
<feature type="repeat" description="WD" evidence="6">
    <location>
        <begin position="101"/>
        <end position="142"/>
    </location>
</feature>
<dbReference type="Pfam" id="PF00400">
    <property type="entry name" value="WD40"/>
    <property type="match status" value="5"/>
</dbReference>
<dbReference type="GO" id="GO:0030674">
    <property type="term" value="F:protein-macromolecule adaptor activity"/>
    <property type="evidence" value="ECO:0007669"/>
    <property type="project" value="TreeGrafter"/>
</dbReference>